<dbReference type="Proteomes" id="UP000011220">
    <property type="component" value="Chromosome"/>
</dbReference>
<protein>
    <submittedName>
        <fullName evidence="1">Uncharacterized protein</fullName>
    </submittedName>
</protein>
<accession>L7VLQ9</accession>
<keyword evidence="2" id="KW-1185">Reference proteome</keyword>
<sequence length="59" mass="6883">MYLSPEETAGLFVSFHPRFICLFGLMYYRTTAVLLKRPQESDGMLKYAQQVILLTFLSF</sequence>
<reference evidence="1 2" key="1">
    <citation type="journal article" date="2013" name="Genome Announc.">
        <title>Complete genome sequence of Clostridium stercorarium subsp. stercorarium strain DSM 8532, a thermophilic degrader of plant cell wall fibers.</title>
        <authorList>
            <person name="Poehlein A."/>
            <person name="Zverlov V.V."/>
            <person name="Daniel R."/>
            <person name="Schwarz W.H."/>
            <person name="Liebl W."/>
        </authorList>
    </citation>
    <scope>NUCLEOTIDE SEQUENCE [LARGE SCALE GENOMIC DNA]</scope>
    <source>
        <strain evidence="2">ATCC 35414 / DSM 8532 / NCIMB 11754</strain>
    </source>
</reference>
<dbReference type="AlphaFoldDB" id="L7VLQ9"/>
<evidence type="ECO:0000313" key="1">
    <source>
        <dbReference type="EMBL" id="AGC67627.1"/>
    </source>
</evidence>
<name>L7VLQ9_THES1</name>
<organism evidence="1 2">
    <name type="scientific">Thermoclostridium stercorarium (strain ATCC 35414 / DSM 8532 / NCIMB 11754)</name>
    <name type="common">Clostridium stercorarium</name>
    <dbReference type="NCBI Taxonomy" id="1121335"/>
    <lineage>
        <taxon>Bacteria</taxon>
        <taxon>Bacillati</taxon>
        <taxon>Bacillota</taxon>
        <taxon>Clostridia</taxon>
        <taxon>Eubacteriales</taxon>
        <taxon>Oscillospiraceae</taxon>
        <taxon>Thermoclostridium</taxon>
    </lineage>
</organism>
<gene>
    <name evidence="1" type="ordered locus">Cst_c06050</name>
</gene>
<dbReference type="KEGG" id="css:Cst_c06050"/>
<proteinExistence type="predicted"/>
<evidence type="ECO:0000313" key="2">
    <source>
        <dbReference type="Proteomes" id="UP000011220"/>
    </source>
</evidence>
<dbReference type="STRING" id="1121335.Cst_c06050"/>
<dbReference type="EMBL" id="CP004044">
    <property type="protein sequence ID" value="AGC67627.1"/>
    <property type="molecule type" value="Genomic_DNA"/>
</dbReference>